<dbReference type="InterPro" id="IPR001128">
    <property type="entry name" value="Cyt_P450"/>
</dbReference>
<evidence type="ECO:0000313" key="12">
    <source>
        <dbReference type="EMBL" id="KAJ3574049.1"/>
    </source>
</evidence>
<evidence type="ECO:0000256" key="1">
    <source>
        <dbReference type="ARBA" id="ARBA00001971"/>
    </source>
</evidence>
<reference evidence="12" key="1">
    <citation type="submission" date="2022-07" db="EMBL/GenBank/DDBJ databases">
        <title>Genome Sequence of Leucocoprinus birnbaumii.</title>
        <authorList>
            <person name="Buettner E."/>
        </authorList>
    </citation>
    <scope>NUCLEOTIDE SEQUENCE</scope>
    <source>
        <strain evidence="12">VT141</strain>
    </source>
</reference>
<dbReference type="InterPro" id="IPR002401">
    <property type="entry name" value="Cyt_P450_E_grp-I"/>
</dbReference>
<dbReference type="SUPFAM" id="SSF48264">
    <property type="entry name" value="Cytochrome P450"/>
    <property type="match status" value="1"/>
</dbReference>
<dbReference type="CDD" id="cd11065">
    <property type="entry name" value="CYP64-like"/>
    <property type="match status" value="1"/>
</dbReference>
<keyword evidence="4 9" id="KW-0349">Heme</keyword>
<comment type="similarity">
    <text evidence="3 10">Belongs to the cytochrome P450 family.</text>
</comment>
<evidence type="ECO:0000256" key="8">
    <source>
        <dbReference type="ARBA" id="ARBA00023033"/>
    </source>
</evidence>
<dbReference type="GO" id="GO:0004497">
    <property type="term" value="F:monooxygenase activity"/>
    <property type="evidence" value="ECO:0007669"/>
    <property type="project" value="UniProtKB-KW"/>
</dbReference>
<keyword evidence="7 9" id="KW-0408">Iron</keyword>
<evidence type="ECO:0000256" key="4">
    <source>
        <dbReference type="ARBA" id="ARBA00022617"/>
    </source>
</evidence>
<keyword evidence="6 10" id="KW-0560">Oxidoreductase</keyword>
<evidence type="ECO:0000256" key="7">
    <source>
        <dbReference type="ARBA" id="ARBA00023004"/>
    </source>
</evidence>
<dbReference type="PRINTS" id="PR00463">
    <property type="entry name" value="EP450I"/>
</dbReference>
<organism evidence="12 13">
    <name type="scientific">Leucocoprinus birnbaumii</name>
    <dbReference type="NCBI Taxonomy" id="56174"/>
    <lineage>
        <taxon>Eukaryota</taxon>
        <taxon>Fungi</taxon>
        <taxon>Dikarya</taxon>
        <taxon>Basidiomycota</taxon>
        <taxon>Agaricomycotina</taxon>
        <taxon>Agaricomycetes</taxon>
        <taxon>Agaricomycetidae</taxon>
        <taxon>Agaricales</taxon>
        <taxon>Agaricineae</taxon>
        <taxon>Agaricaceae</taxon>
        <taxon>Leucocoprinus</taxon>
    </lineage>
</organism>
<evidence type="ECO:0008006" key="14">
    <source>
        <dbReference type="Google" id="ProtNLM"/>
    </source>
</evidence>
<evidence type="ECO:0000256" key="5">
    <source>
        <dbReference type="ARBA" id="ARBA00022723"/>
    </source>
</evidence>
<accession>A0AAD5VYY6</accession>
<feature type="signal peptide" evidence="11">
    <location>
        <begin position="1"/>
        <end position="15"/>
    </location>
</feature>
<proteinExistence type="inferred from homology"/>
<dbReference type="Gene3D" id="1.10.630.10">
    <property type="entry name" value="Cytochrome P450"/>
    <property type="match status" value="1"/>
</dbReference>
<feature type="chain" id="PRO_5041992031" description="Cytochrome P450" evidence="11">
    <location>
        <begin position="16"/>
        <end position="505"/>
    </location>
</feature>
<evidence type="ECO:0000256" key="3">
    <source>
        <dbReference type="ARBA" id="ARBA00010617"/>
    </source>
</evidence>
<dbReference type="Pfam" id="PF00067">
    <property type="entry name" value="p450"/>
    <property type="match status" value="1"/>
</dbReference>
<keyword evidence="13" id="KW-1185">Reference proteome</keyword>
<evidence type="ECO:0000256" key="2">
    <source>
        <dbReference type="ARBA" id="ARBA00005179"/>
    </source>
</evidence>
<dbReference type="InterPro" id="IPR036396">
    <property type="entry name" value="Cyt_P450_sf"/>
</dbReference>
<keyword evidence="11" id="KW-0732">Signal</keyword>
<evidence type="ECO:0000313" key="13">
    <source>
        <dbReference type="Proteomes" id="UP001213000"/>
    </source>
</evidence>
<evidence type="ECO:0000256" key="10">
    <source>
        <dbReference type="RuleBase" id="RU000461"/>
    </source>
</evidence>
<dbReference type="GO" id="GO:0016705">
    <property type="term" value="F:oxidoreductase activity, acting on paired donors, with incorporation or reduction of molecular oxygen"/>
    <property type="evidence" value="ECO:0007669"/>
    <property type="project" value="InterPro"/>
</dbReference>
<dbReference type="Proteomes" id="UP001213000">
    <property type="component" value="Unassembled WGS sequence"/>
</dbReference>
<comment type="cofactor">
    <cofactor evidence="1 9">
        <name>heme</name>
        <dbReference type="ChEBI" id="CHEBI:30413"/>
    </cofactor>
</comment>
<keyword evidence="5 9" id="KW-0479">Metal-binding</keyword>
<dbReference type="GO" id="GO:0005506">
    <property type="term" value="F:iron ion binding"/>
    <property type="evidence" value="ECO:0007669"/>
    <property type="project" value="InterPro"/>
</dbReference>
<feature type="binding site" description="axial binding residue" evidence="9">
    <location>
        <position position="453"/>
    </location>
    <ligand>
        <name>heme</name>
        <dbReference type="ChEBI" id="CHEBI:30413"/>
    </ligand>
    <ligandPart>
        <name>Fe</name>
        <dbReference type="ChEBI" id="CHEBI:18248"/>
    </ligandPart>
</feature>
<evidence type="ECO:0000256" key="6">
    <source>
        <dbReference type="ARBA" id="ARBA00023002"/>
    </source>
</evidence>
<sequence>MSSRLLLIALTLAVGYYLKNKKRSNLPLPPGPPADPILGHLRFIPPEAPEDQFAKWSKIYGDVMHLRVLGRDMIILNTAEAAIDLMDKRSWNYSDRPRFPILDIMGWVPTLTFIGYGKRFQKHRRLLQQYFSKQKVVEYQPIQLREARRLALNLLDNPGKHEDMTRRFSTSIIIRIAYGHEIKSDDDPYIKIAEDSGYALTHCGPPGGTPIDLFPALQHFPSWFPGTYFAGKAREFNKYIRALHEYPFAEVRKEMAAGIAKPSFLSYHLERLHREENETPEEFDDVKGASAVIFCAGADTTWSNLSIFMLAMTLHPECQIRAQAEIDALLDGSRLPEVSDRESLPYIDCIVKETHRWLNAVPGGESFSLQRQLEVVANTRTGIPHRAVEDDVYKGMLIPKGALVFANTRGISINDAVYHDPHTYKPSRYLPKSQGGQEEPEPLAQFGFGRRICPGRHLADTSLWLAMVTILSLYQIRKVKGPDGKEITPEVALDSGLTRSVFNAS</sequence>
<dbReference type="InterPro" id="IPR050364">
    <property type="entry name" value="Cytochrome_P450_fung"/>
</dbReference>
<evidence type="ECO:0000256" key="9">
    <source>
        <dbReference type="PIRSR" id="PIRSR602401-1"/>
    </source>
</evidence>
<dbReference type="PANTHER" id="PTHR46300:SF5">
    <property type="entry name" value="CYTOCHROME P450"/>
    <property type="match status" value="1"/>
</dbReference>
<dbReference type="PANTHER" id="PTHR46300">
    <property type="entry name" value="P450, PUTATIVE (EUROFUNG)-RELATED-RELATED"/>
    <property type="match status" value="1"/>
</dbReference>
<comment type="caution">
    <text evidence="12">The sequence shown here is derived from an EMBL/GenBank/DDBJ whole genome shotgun (WGS) entry which is preliminary data.</text>
</comment>
<name>A0AAD5VYY6_9AGAR</name>
<comment type="pathway">
    <text evidence="2">Secondary metabolite biosynthesis.</text>
</comment>
<keyword evidence="8 10" id="KW-0503">Monooxygenase</keyword>
<dbReference type="PROSITE" id="PS00086">
    <property type="entry name" value="CYTOCHROME_P450"/>
    <property type="match status" value="1"/>
</dbReference>
<dbReference type="InterPro" id="IPR017972">
    <property type="entry name" value="Cyt_P450_CS"/>
</dbReference>
<dbReference type="AlphaFoldDB" id="A0AAD5VYY6"/>
<dbReference type="GO" id="GO:0020037">
    <property type="term" value="F:heme binding"/>
    <property type="evidence" value="ECO:0007669"/>
    <property type="project" value="InterPro"/>
</dbReference>
<gene>
    <name evidence="12" type="ORF">NP233_g2020</name>
</gene>
<dbReference type="EMBL" id="JANIEX010000082">
    <property type="protein sequence ID" value="KAJ3574049.1"/>
    <property type="molecule type" value="Genomic_DNA"/>
</dbReference>
<protein>
    <recommendedName>
        <fullName evidence="14">Cytochrome P450</fullName>
    </recommendedName>
</protein>
<evidence type="ECO:0000256" key="11">
    <source>
        <dbReference type="SAM" id="SignalP"/>
    </source>
</evidence>